<name>A0A430A817_9ENTE</name>
<evidence type="ECO:0000313" key="7">
    <source>
        <dbReference type="EMBL" id="RSU03219.1"/>
    </source>
</evidence>
<comment type="caution">
    <text evidence="7">The sequence shown here is derived from an EMBL/GenBank/DDBJ whole genome shotgun (WGS) entry which is preliminary data.</text>
</comment>
<proteinExistence type="inferred from homology"/>
<gene>
    <name evidence="7" type="ORF">CBF31_05740</name>
</gene>
<dbReference type="SUPFAM" id="SSF118010">
    <property type="entry name" value="TM1457-like"/>
    <property type="match status" value="1"/>
</dbReference>
<evidence type="ECO:0000256" key="5">
    <source>
        <dbReference type="ARBA" id="ARBA00044503"/>
    </source>
</evidence>
<dbReference type="CDD" id="cd16332">
    <property type="entry name" value="Prp-like"/>
    <property type="match status" value="1"/>
</dbReference>
<keyword evidence="3" id="KW-0378">Hydrolase</keyword>
<dbReference type="InterPro" id="IPR007422">
    <property type="entry name" value="Peptidase_Prp"/>
</dbReference>
<dbReference type="EMBL" id="NGJY01000002">
    <property type="protein sequence ID" value="RSU03219.1"/>
    <property type="molecule type" value="Genomic_DNA"/>
</dbReference>
<keyword evidence="4" id="KW-0788">Thiol protease</keyword>
<protein>
    <recommendedName>
        <fullName evidence="6">Ribosomal processing cysteine protease Prp</fullName>
    </recommendedName>
</protein>
<accession>A0A430A817</accession>
<evidence type="ECO:0000256" key="6">
    <source>
        <dbReference type="ARBA" id="ARBA00044538"/>
    </source>
</evidence>
<sequence>MIEATFKRRATGQIVSFELSGHANSGPYGSDIVCAGVSALAFNTVNSIDALAGFTPIVEVDAVDEGYLYLETYDDITDEQSAKSQLLLESLVLGLQGLQEEYADFISLKTINN</sequence>
<dbReference type="PANTHER" id="PTHR39178:SF1">
    <property type="entry name" value="RIBOSOMAL-PROCESSING CYSTEINE PROTEASE PRP"/>
    <property type="match status" value="1"/>
</dbReference>
<dbReference type="GO" id="GO:0042254">
    <property type="term" value="P:ribosome biogenesis"/>
    <property type="evidence" value="ECO:0007669"/>
    <property type="project" value="UniProtKB-KW"/>
</dbReference>
<keyword evidence="1" id="KW-0690">Ribosome biogenesis</keyword>
<dbReference type="RefSeq" id="WP_126831430.1">
    <property type="nucleotide sequence ID" value="NZ_CBCRYB010000010.1"/>
</dbReference>
<dbReference type="GO" id="GO:0006508">
    <property type="term" value="P:proteolysis"/>
    <property type="evidence" value="ECO:0007669"/>
    <property type="project" value="UniProtKB-KW"/>
</dbReference>
<dbReference type="InterPro" id="IPR036764">
    <property type="entry name" value="Peptidase_Prp_sf"/>
</dbReference>
<dbReference type="PANTHER" id="PTHR39178">
    <property type="entry name" value="HYPOTHETICAL RIBOSOME-ASSOCIATED PROTEIN"/>
    <property type="match status" value="1"/>
</dbReference>
<dbReference type="AlphaFoldDB" id="A0A430A817"/>
<dbReference type="OrthoDB" id="48998at2"/>
<reference evidence="7 8" key="1">
    <citation type="submission" date="2017-05" db="EMBL/GenBank/DDBJ databases">
        <title>Vagococcus spp. assemblies.</title>
        <authorList>
            <person name="Gulvik C.A."/>
        </authorList>
    </citation>
    <scope>NUCLEOTIDE SEQUENCE [LARGE SCALE GENOMIC DNA]</scope>
    <source>
        <strain evidence="7 8">CCUG 41755</strain>
    </source>
</reference>
<organism evidence="7 8">
    <name type="scientific">Vagococcus fessus</name>
    <dbReference type="NCBI Taxonomy" id="120370"/>
    <lineage>
        <taxon>Bacteria</taxon>
        <taxon>Bacillati</taxon>
        <taxon>Bacillota</taxon>
        <taxon>Bacilli</taxon>
        <taxon>Lactobacillales</taxon>
        <taxon>Enterococcaceae</taxon>
        <taxon>Vagococcus</taxon>
    </lineage>
</organism>
<keyword evidence="2" id="KW-0645">Protease</keyword>
<evidence type="ECO:0000313" key="8">
    <source>
        <dbReference type="Proteomes" id="UP000287101"/>
    </source>
</evidence>
<evidence type="ECO:0000256" key="2">
    <source>
        <dbReference type="ARBA" id="ARBA00022670"/>
    </source>
</evidence>
<dbReference type="Proteomes" id="UP000287101">
    <property type="component" value="Unassembled WGS sequence"/>
</dbReference>
<dbReference type="Gene3D" id="3.30.70.1490">
    <property type="entry name" value="Cysteine protease Prp"/>
    <property type="match status" value="1"/>
</dbReference>
<keyword evidence="8" id="KW-1185">Reference proteome</keyword>
<evidence type="ECO:0000256" key="3">
    <source>
        <dbReference type="ARBA" id="ARBA00022801"/>
    </source>
</evidence>
<comment type="similarity">
    <text evidence="5">Belongs to the Prp family.</text>
</comment>
<evidence type="ECO:0000256" key="1">
    <source>
        <dbReference type="ARBA" id="ARBA00022517"/>
    </source>
</evidence>
<dbReference type="Pfam" id="PF04327">
    <property type="entry name" value="Peptidase_Prp"/>
    <property type="match status" value="1"/>
</dbReference>
<evidence type="ECO:0000256" key="4">
    <source>
        <dbReference type="ARBA" id="ARBA00022807"/>
    </source>
</evidence>
<dbReference type="GO" id="GO:0008234">
    <property type="term" value="F:cysteine-type peptidase activity"/>
    <property type="evidence" value="ECO:0007669"/>
    <property type="project" value="UniProtKB-KW"/>
</dbReference>